<sequence>MKGMMSVLSCSNRLKISSMAPCLANKLNSLLSKQSSVYSSKICIVRTSCFLHKVDKHLDAKCLTLLNGTLISFINSGICSMYLSSCWTTSGTTRSSCSKLPYFSTIALNASSAPRFSTKFLAGVSAVELLTGALISVDRAPLLTELARFFTLFGVFGVDGVGGMLDSPLDKSEPCAPP</sequence>
<reference evidence="1 2" key="1">
    <citation type="journal article" date="2018" name="Sci. Rep.">
        <title>Genomic signatures of local adaptation to the degree of environmental predictability in rotifers.</title>
        <authorList>
            <person name="Franch-Gras L."/>
            <person name="Hahn C."/>
            <person name="Garcia-Roger E.M."/>
            <person name="Carmona M.J."/>
            <person name="Serra M."/>
            <person name="Gomez A."/>
        </authorList>
    </citation>
    <scope>NUCLEOTIDE SEQUENCE [LARGE SCALE GENOMIC DNA]</scope>
    <source>
        <strain evidence="1">HYR1</strain>
    </source>
</reference>
<dbReference type="AlphaFoldDB" id="A0A3M7QLB2"/>
<proteinExistence type="predicted"/>
<name>A0A3M7QLB2_BRAPC</name>
<evidence type="ECO:0000313" key="1">
    <source>
        <dbReference type="EMBL" id="RNA12100.1"/>
    </source>
</evidence>
<evidence type="ECO:0000313" key="2">
    <source>
        <dbReference type="Proteomes" id="UP000276133"/>
    </source>
</evidence>
<keyword evidence="2" id="KW-1185">Reference proteome</keyword>
<dbReference type="Proteomes" id="UP000276133">
    <property type="component" value="Unassembled WGS sequence"/>
</dbReference>
<gene>
    <name evidence="1" type="ORF">BpHYR1_035678</name>
</gene>
<organism evidence="1 2">
    <name type="scientific">Brachionus plicatilis</name>
    <name type="common">Marine rotifer</name>
    <name type="synonym">Brachionus muelleri</name>
    <dbReference type="NCBI Taxonomy" id="10195"/>
    <lineage>
        <taxon>Eukaryota</taxon>
        <taxon>Metazoa</taxon>
        <taxon>Spiralia</taxon>
        <taxon>Gnathifera</taxon>
        <taxon>Rotifera</taxon>
        <taxon>Eurotatoria</taxon>
        <taxon>Monogononta</taxon>
        <taxon>Pseudotrocha</taxon>
        <taxon>Ploima</taxon>
        <taxon>Brachionidae</taxon>
        <taxon>Brachionus</taxon>
    </lineage>
</organism>
<comment type="caution">
    <text evidence="1">The sequence shown here is derived from an EMBL/GenBank/DDBJ whole genome shotgun (WGS) entry which is preliminary data.</text>
</comment>
<dbReference type="EMBL" id="REGN01005765">
    <property type="protein sequence ID" value="RNA12100.1"/>
    <property type="molecule type" value="Genomic_DNA"/>
</dbReference>
<protein>
    <submittedName>
        <fullName evidence="1">Uncharacterized protein</fullName>
    </submittedName>
</protein>
<accession>A0A3M7QLB2</accession>